<dbReference type="RefSeq" id="WP_072746152.1">
    <property type="nucleotide sequence ID" value="NZ_FOHL01000003.1"/>
</dbReference>
<dbReference type="AlphaFoldDB" id="A0A1M7S913"/>
<evidence type="ECO:0000256" key="11">
    <source>
        <dbReference type="HAMAP-Rule" id="MF_02079"/>
    </source>
</evidence>
<evidence type="ECO:0000313" key="12">
    <source>
        <dbReference type="EMBL" id="SHN54782.1"/>
    </source>
</evidence>
<evidence type="ECO:0000256" key="2">
    <source>
        <dbReference type="ARBA" id="ARBA00022475"/>
    </source>
</evidence>
<dbReference type="NCBIfam" id="TIGR02210">
    <property type="entry name" value="rodA_shape"/>
    <property type="match status" value="1"/>
</dbReference>
<dbReference type="PROSITE" id="PS00428">
    <property type="entry name" value="FTSW_RODA_SPOVE"/>
    <property type="match status" value="1"/>
</dbReference>
<keyword evidence="13" id="KW-1185">Reference proteome</keyword>
<dbReference type="GO" id="GO:0015648">
    <property type="term" value="F:lipid-linked peptidoglycan transporter activity"/>
    <property type="evidence" value="ECO:0007669"/>
    <property type="project" value="TreeGrafter"/>
</dbReference>
<dbReference type="PANTHER" id="PTHR30474:SF1">
    <property type="entry name" value="PEPTIDOGLYCAN GLYCOSYLTRANSFERASE MRDB"/>
    <property type="match status" value="1"/>
</dbReference>
<dbReference type="InterPro" id="IPR001182">
    <property type="entry name" value="FtsW/RodA"/>
</dbReference>
<keyword evidence="8 11" id="KW-1133">Transmembrane helix</keyword>
<dbReference type="PANTHER" id="PTHR30474">
    <property type="entry name" value="CELL CYCLE PROTEIN"/>
    <property type="match status" value="1"/>
</dbReference>
<dbReference type="UniPathway" id="UPA00219"/>
<dbReference type="HAMAP" id="MF_02079">
    <property type="entry name" value="PGT_RodA"/>
    <property type="match status" value="1"/>
</dbReference>
<dbReference type="GO" id="GO:0005886">
    <property type="term" value="C:plasma membrane"/>
    <property type="evidence" value="ECO:0007669"/>
    <property type="project" value="UniProtKB-SubCell"/>
</dbReference>
<reference evidence="12 13" key="1">
    <citation type="submission" date="2016-12" db="EMBL/GenBank/DDBJ databases">
        <authorList>
            <person name="Song W.-J."/>
            <person name="Kurnit D.M."/>
        </authorList>
    </citation>
    <scope>NUCLEOTIDE SEQUENCE [LARGE SCALE GENOMIC DNA]</scope>
    <source>
        <strain evidence="12 13">CGMCC 1.10808</strain>
    </source>
</reference>
<evidence type="ECO:0000256" key="4">
    <source>
        <dbReference type="ARBA" id="ARBA00022679"/>
    </source>
</evidence>
<evidence type="ECO:0000256" key="6">
    <source>
        <dbReference type="ARBA" id="ARBA00022960"/>
    </source>
</evidence>
<keyword evidence="9 11" id="KW-0472">Membrane</keyword>
<evidence type="ECO:0000256" key="7">
    <source>
        <dbReference type="ARBA" id="ARBA00022984"/>
    </source>
</evidence>
<dbReference type="GO" id="GO:0051301">
    <property type="term" value="P:cell division"/>
    <property type="evidence" value="ECO:0007669"/>
    <property type="project" value="InterPro"/>
</dbReference>
<dbReference type="GO" id="GO:0008360">
    <property type="term" value="P:regulation of cell shape"/>
    <property type="evidence" value="ECO:0007669"/>
    <property type="project" value="UniProtKB-KW"/>
</dbReference>
<sequence>MTFRDLDRDEPATLGAKLLRFNWALLLLVTAVACVGFLMLYSVAGGRLEPWSARQMVRFAMGVALMMAIAMIHVRFWRAMAPLAYLGGLALLAAVELFGSVGMGAQRWIDLGFVQLQPSEAMKIALVMALARYYDWLDRDKVSRPLWLLPPLAMIALPMALVLKQPDLGTALLLGAGGAVVMFLAGVSWWYFIAAAAAGAGAVAAVMASRGTEWQLLKDYQYRRIEVFLDPSSDPLGAGYHITQSKIAFGSGGLTGRGFMQGTQARLNFLPEKHTDFIFTTLAEEFGHVGSLALLGLYALIVLFCTASMLSNRDRFGALMTGGLTATFFFFFAVNMAMVMGLAPVVGVPLPLVSYGGSAMLVLMIAFGLIQSAHVHRPRRGL</sequence>
<keyword evidence="3 11" id="KW-0328">Glycosyltransferase</keyword>
<keyword evidence="5 11" id="KW-0812">Transmembrane</keyword>
<evidence type="ECO:0000256" key="9">
    <source>
        <dbReference type="ARBA" id="ARBA00023136"/>
    </source>
</evidence>
<protein>
    <recommendedName>
        <fullName evidence="11">Peptidoglycan glycosyltransferase MrdB</fullName>
        <shortName evidence="11">PGT</shortName>
        <ecNumber evidence="11">2.4.99.28</ecNumber>
    </recommendedName>
    <alternativeName>
        <fullName evidence="11">Cell elongation protein RodA</fullName>
    </alternativeName>
    <alternativeName>
        <fullName evidence="11">Cell wall polymerase</fullName>
    </alternativeName>
    <alternativeName>
        <fullName evidence="11">Peptidoglycan polymerase</fullName>
        <shortName evidence="11">PG polymerase</shortName>
    </alternativeName>
</protein>
<name>A0A1M7S913_9RHOB</name>
<keyword evidence="10 11" id="KW-0961">Cell wall biogenesis/degradation</keyword>
<feature type="transmembrane region" description="Helical" evidence="11">
    <location>
        <begin position="289"/>
        <end position="310"/>
    </location>
</feature>
<dbReference type="InterPro" id="IPR011923">
    <property type="entry name" value="RodA/MrdB"/>
</dbReference>
<evidence type="ECO:0000256" key="8">
    <source>
        <dbReference type="ARBA" id="ARBA00022989"/>
    </source>
</evidence>
<keyword evidence="2 11" id="KW-1003">Cell membrane</keyword>
<evidence type="ECO:0000256" key="10">
    <source>
        <dbReference type="ARBA" id="ARBA00023316"/>
    </source>
</evidence>
<feature type="transmembrane region" description="Helical" evidence="11">
    <location>
        <begin position="352"/>
        <end position="370"/>
    </location>
</feature>
<dbReference type="PROSITE" id="PS51257">
    <property type="entry name" value="PROKAR_LIPOPROTEIN"/>
    <property type="match status" value="1"/>
</dbReference>
<comment type="similarity">
    <text evidence="11">Belongs to the SEDS family. MrdB/RodA subfamily.</text>
</comment>
<feature type="transmembrane region" description="Helical" evidence="11">
    <location>
        <begin position="56"/>
        <end position="77"/>
    </location>
</feature>
<feature type="transmembrane region" description="Helical" evidence="11">
    <location>
        <begin position="146"/>
        <end position="163"/>
    </location>
</feature>
<evidence type="ECO:0000256" key="1">
    <source>
        <dbReference type="ARBA" id="ARBA00004141"/>
    </source>
</evidence>
<keyword evidence="6 11" id="KW-0133">Cell shape</keyword>
<dbReference type="Proteomes" id="UP000184066">
    <property type="component" value="Unassembled WGS sequence"/>
</dbReference>
<dbReference type="InterPro" id="IPR018365">
    <property type="entry name" value="Cell_cycle_FtsW-rel_CS"/>
</dbReference>
<comment type="subcellular location">
    <subcellularLocation>
        <location evidence="11">Cell inner membrane</location>
        <topology evidence="11">Multi-pass membrane protein</topology>
    </subcellularLocation>
    <subcellularLocation>
        <location evidence="1">Membrane</location>
        <topology evidence="1">Multi-pass membrane protein</topology>
    </subcellularLocation>
</comment>
<keyword evidence="4 11" id="KW-0808">Transferase</keyword>
<evidence type="ECO:0000256" key="3">
    <source>
        <dbReference type="ARBA" id="ARBA00022676"/>
    </source>
</evidence>
<comment type="function">
    <text evidence="11">Peptidoglycan polymerase that is essential for cell wall elongation.</text>
</comment>
<comment type="pathway">
    <text evidence="11">Cell wall biogenesis; peptidoglycan biosynthesis.</text>
</comment>
<keyword evidence="7 11" id="KW-0573">Peptidoglycan synthesis</keyword>
<dbReference type="GO" id="GO:0032153">
    <property type="term" value="C:cell division site"/>
    <property type="evidence" value="ECO:0007669"/>
    <property type="project" value="TreeGrafter"/>
</dbReference>
<evidence type="ECO:0000313" key="13">
    <source>
        <dbReference type="Proteomes" id="UP000184066"/>
    </source>
</evidence>
<proteinExistence type="inferred from homology"/>
<keyword evidence="11" id="KW-0997">Cell inner membrane</keyword>
<dbReference type="GO" id="GO:0008955">
    <property type="term" value="F:peptidoglycan glycosyltransferase activity"/>
    <property type="evidence" value="ECO:0007669"/>
    <property type="project" value="UniProtKB-UniRule"/>
</dbReference>
<dbReference type="GO" id="GO:0009252">
    <property type="term" value="P:peptidoglycan biosynthetic process"/>
    <property type="evidence" value="ECO:0007669"/>
    <property type="project" value="UniProtKB-UniRule"/>
</dbReference>
<dbReference type="GO" id="GO:0071555">
    <property type="term" value="P:cell wall organization"/>
    <property type="evidence" value="ECO:0007669"/>
    <property type="project" value="UniProtKB-KW"/>
</dbReference>
<dbReference type="EMBL" id="FRDL01000002">
    <property type="protein sequence ID" value="SHN54782.1"/>
    <property type="molecule type" value="Genomic_DNA"/>
</dbReference>
<feature type="transmembrane region" description="Helical" evidence="11">
    <location>
        <begin position="170"/>
        <end position="192"/>
    </location>
</feature>
<dbReference type="STRING" id="1189325.SAMN04488119_103466"/>
<feature type="transmembrane region" description="Helical" evidence="11">
    <location>
        <begin position="322"/>
        <end position="346"/>
    </location>
</feature>
<comment type="catalytic activity">
    <reaction evidence="11">
        <text>[GlcNAc-(1-&gt;4)-Mur2Ac(oyl-L-Ala-gamma-D-Glu-L-Lys-D-Ala-D-Ala)](n)-di-trans,octa-cis-undecaprenyl diphosphate + beta-D-GlcNAc-(1-&gt;4)-Mur2Ac(oyl-L-Ala-gamma-D-Glu-L-Lys-D-Ala-D-Ala)-di-trans,octa-cis-undecaprenyl diphosphate = [GlcNAc-(1-&gt;4)-Mur2Ac(oyl-L-Ala-gamma-D-Glu-L-Lys-D-Ala-D-Ala)](n+1)-di-trans,octa-cis-undecaprenyl diphosphate + di-trans,octa-cis-undecaprenyl diphosphate + H(+)</text>
        <dbReference type="Rhea" id="RHEA:23708"/>
        <dbReference type="Rhea" id="RHEA-COMP:9602"/>
        <dbReference type="Rhea" id="RHEA-COMP:9603"/>
        <dbReference type="ChEBI" id="CHEBI:15378"/>
        <dbReference type="ChEBI" id="CHEBI:58405"/>
        <dbReference type="ChEBI" id="CHEBI:60033"/>
        <dbReference type="ChEBI" id="CHEBI:78435"/>
        <dbReference type="EC" id="2.4.99.28"/>
    </reaction>
</comment>
<evidence type="ECO:0000256" key="5">
    <source>
        <dbReference type="ARBA" id="ARBA00022692"/>
    </source>
</evidence>
<organism evidence="12 13">
    <name type="scientific">Oceanicella actignis</name>
    <dbReference type="NCBI Taxonomy" id="1189325"/>
    <lineage>
        <taxon>Bacteria</taxon>
        <taxon>Pseudomonadati</taxon>
        <taxon>Pseudomonadota</taxon>
        <taxon>Alphaproteobacteria</taxon>
        <taxon>Rhodobacterales</taxon>
        <taxon>Paracoccaceae</taxon>
        <taxon>Oceanicella</taxon>
    </lineage>
</organism>
<dbReference type="Pfam" id="PF01098">
    <property type="entry name" value="FTSW_RODA_SPOVE"/>
    <property type="match status" value="1"/>
</dbReference>
<feature type="transmembrane region" description="Helical" evidence="11">
    <location>
        <begin position="20"/>
        <end position="44"/>
    </location>
</feature>
<accession>A0A1M7S913</accession>
<dbReference type="OrthoDB" id="9768187at2"/>
<gene>
    <name evidence="11" type="primary">mrdB</name>
    <name evidence="11" type="synonym">rodA</name>
    <name evidence="12" type="ORF">SAMN05216200_10242</name>
</gene>
<feature type="transmembrane region" description="Helical" evidence="11">
    <location>
        <begin position="83"/>
        <end position="101"/>
    </location>
</feature>
<dbReference type="EC" id="2.4.99.28" evidence="11"/>